<dbReference type="InterPro" id="IPR026454">
    <property type="entry name" value="Rhombotarget_A"/>
</dbReference>
<keyword evidence="1" id="KW-0812">Transmembrane</keyword>
<protein>
    <submittedName>
        <fullName evidence="3">Rhombotarget A</fullName>
    </submittedName>
</protein>
<reference evidence="4" key="1">
    <citation type="submission" date="2016-06" db="EMBL/GenBank/DDBJ databases">
        <authorList>
            <person name="Radolfova-Krizova L."/>
            <person name="Nemec A."/>
        </authorList>
    </citation>
    <scope>NUCLEOTIDE SEQUENCE [LARGE SCALE GENOMIC DNA]</scope>
    <source>
        <strain evidence="4">ANC 4275</strain>
    </source>
</reference>
<dbReference type="STRING" id="1443941.A9J31_06270"/>
<keyword evidence="4" id="KW-1185">Reference proteome</keyword>
<dbReference type="AlphaFoldDB" id="A0A1A7R9L7"/>
<sequence length="596" mass="64105">MLKQSIGMGMLLMAGHAFSAEITVTTTDDVVKDDKECSLREAIEYINKGMPEAGYNGCGGKGAIASILLEKQKTYKLDKKINLTAETNIKTTYDASFNDDTVPGLNNAIIEMTGSDQIFHIDDEKNTQFKVSLKEITLKGCGVSQCADLGGIIYNNELLSLEYVKLINGHARLGGAIYNVGLSEEGKTAASLLNIQNTIFENNTATEGGAVYALAPSFAISMSLFKGNSSTSGRAIVFSKSGATGETITATVTNSTFFKNTGSALNLLDGLAVNNVSVVKNSAGVDFNASKIAYLANSIILGNGTQDCRVADATADKSVIYNNLMANSCNDLATKKVDNLNQIWNGTQLFAGSDEGACKTLSEDRESLFCPFSTPSNTFIGYLRPRILLSYSTLFSSPILNKGTTSANGNEEHIYCESSDQRGKSRSADDVWCDRGAIEIVVPTSISRLGQDIHPGEIAKFNILEQLGDSDLIPKEECDAVMGKANPTGEPWQDGCLVIKQSTVSKGKMTLNLNGDVTYTPNGDWHGADIFEVQIATSSTRFNTETSKNYLSAEVRIFQEPVNHMENKSVKTSGGALGWLSLTALFGLIGLRRYKK</sequence>
<dbReference type="NCBIfam" id="TIGR03501">
    <property type="entry name" value="GlyGly_CTERM"/>
    <property type="match status" value="1"/>
</dbReference>
<dbReference type="Gene3D" id="2.60.40.3440">
    <property type="match status" value="1"/>
</dbReference>
<evidence type="ECO:0000313" key="4">
    <source>
        <dbReference type="Proteomes" id="UP000185753"/>
    </source>
</evidence>
<dbReference type="Proteomes" id="UP000185753">
    <property type="component" value="Unassembled WGS sequence"/>
</dbReference>
<evidence type="ECO:0000256" key="2">
    <source>
        <dbReference type="SAM" id="SignalP"/>
    </source>
</evidence>
<name>A0A1A7R9L7_9GAMM</name>
<feature type="chain" id="PRO_5008360659" evidence="2">
    <location>
        <begin position="20"/>
        <end position="596"/>
    </location>
</feature>
<dbReference type="RefSeq" id="WP_067765280.1">
    <property type="nucleotide sequence ID" value="NZ_CP183909.1"/>
</dbReference>
<evidence type="ECO:0000313" key="3">
    <source>
        <dbReference type="EMBL" id="OBX28164.1"/>
    </source>
</evidence>
<dbReference type="NCBIfam" id="TIGR04214">
    <property type="entry name" value="CSLREA_Nterm"/>
    <property type="match status" value="1"/>
</dbReference>
<dbReference type="InterPro" id="IPR026457">
    <property type="entry name" value="CSLREA_Nterm"/>
</dbReference>
<dbReference type="EMBL" id="LZDS01000026">
    <property type="protein sequence ID" value="OBX28164.1"/>
    <property type="molecule type" value="Genomic_DNA"/>
</dbReference>
<feature type="transmembrane region" description="Helical" evidence="1">
    <location>
        <begin position="573"/>
        <end position="591"/>
    </location>
</feature>
<feature type="signal peptide" evidence="2">
    <location>
        <begin position="1"/>
        <end position="19"/>
    </location>
</feature>
<gene>
    <name evidence="3" type="ORF">A9J31_06270</name>
</gene>
<dbReference type="InterPro" id="IPR020008">
    <property type="entry name" value="GlyGly_CTERM"/>
</dbReference>
<organism evidence="3 4">
    <name type="scientific">Acinetobacter gandensis</name>
    <dbReference type="NCBI Taxonomy" id="1443941"/>
    <lineage>
        <taxon>Bacteria</taxon>
        <taxon>Pseudomonadati</taxon>
        <taxon>Pseudomonadota</taxon>
        <taxon>Gammaproteobacteria</taxon>
        <taxon>Moraxellales</taxon>
        <taxon>Moraxellaceae</taxon>
        <taxon>Acinetobacter</taxon>
    </lineage>
</organism>
<keyword evidence="1" id="KW-0472">Membrane</keyword>
<keyword evidence="2" id="KW-0732">Signal</keyword>
<comment type="caution">
    <text evidence="3">The sequence shown here is derived from an EMBL/GenBank/DDBJ whole genome shotgun (WGS) entry which is preliminary data.</text>
</comment>
<dbReference type="NCBIfam" id="TIGR04212">
    <property type="entry name" value="GlyGly_RbtA"/>
    <property type="match status" value="1"/>
</dbReference>
<proteinExistence type="predicted"/>
<dbReference type="InterPro" id="IPR011050">
    <property type="entry name" value="Pectin_lyase_fold/virulence"/>
</dbReference>
<keyword evidence="1" id="KW-1133">Transmembrane helix</keyword>
<evidence type="ECO:0000256" key="1">
    <source>
        <dbReference type="SAM" id="Phobius"/>
    </source>
</evidence>
<dbReference type="SUPFAM" id="SSF51126">
    <property type="entry name" value="Pectin lyase-like"/>
    <property type="match status" value="1"/>
</dbReference>
<dbReference type="OrthoDB" id="6712914at2"/>
<accession>A0A1A7R9L7</accession>